<accession>A0A1R3H8X5</accession>
<reference evidence="2" key="1">
    <citation type="submission" date="2013-09" db="EMBL/GenBank/DDBJ databases">
        <title>Corchorus olitorius genome sequencing.</title>
        <authorList>
            <person name="Alam M."/>
            <person name="Haque M.S."/>
            <person name="Islam M.S."/>
            <person name="Emdad E.M."/>
            <person name="Islam M.M."/>
            <person name="Ahmed B."/>
            <person name="Halim A."/>
            <person name="Hossen Q.M.M."/>
            <person name="Hossain M.Z."/>
            <person name="Ahmed R."/>
            <person name="Khan M.M."/>
            <person name="Islam R."/>
            <person name="Rashid M.M."/>
            <person name="Khan S.A."/>
            <person name="Rahman M.S."/>
            <person name="Alam M."/>
            <person name="Yahiya A.S."/>
            <person name="Khan M.S."/>
            <person name="Azam M.S."/>
            <person name="Haque T."/>
            <person name="Lashkar M.Z.H."/>
            <person name="Akhand A.I."/>
            <person name="Morshed G."/>
            <person name="Roy S."/>
            <person name="Uddin K.S."/>
            <person name="Rabeya T."/>
            <person name="Hossain A.S."/>
            <person name="Chowdhury A."/>
            <person name="Snigdha A.R."/>
            <person name="Mortoza M.S."/>
            <person name="Matin S.A."/>
            <person name="Hoque S.M.E."/>
            <person name="Islam M.K."/>
            <person name="Roy D.K."/>
            <person name="Haider R."/>
            <person name="Moosa M.M."/>
            <person name="Elias S.M."/>
            <person name="Hasan A.M."/>
            <person name="Jahan S."/>
            <person name="Shafiuddin M."/>
            <person name="Mahmood N."/>
            <person name="Shommy N.S."/>
        </authorList>
    </citation>
    <scope>NUCLEOTIDE SEQUENCE [LARGE SCALE GENOMIC DNA]</scope>
    <source>
        <strain evidence="2">cv. O-4</strain>
    </source>
</reference>
<evidence type="ECO:0000313" key="1">
    <source>
        <dbReference type="EMBL" id="OMO66781.1"/>
    </source>
</evidence>
<comment type="caution">
    <text evidence="1">The sequence shown here is derived from an EMBL/GenBank/DDBJ whole genome shotgun (WGS) entry which is preliminary data.</text>
</comment>
<dbReference type="EMBL" id="AWUE01020724">
    <property type="protein sequence ID" value="OMO66781.1"/>
    <property type="molecule type" value="Genomic_DNA"/>
</dbReference>
<evidence type="ECO:0000313" key="2">
    <source>
        <dbReference type="Proteomes" id="UP000187203"/>
    </source>
</evidence>
<dbReference type="AlphaFoldDB" id="A0A1R3H8X5"/>
<dbReference type="Proteomes" id="UP000187203">
    <property type="component" value="Unassembled WGS sequence"/>
</dbReference>
<protein>
    <submittedName>
        <fullName evidence="1">Uncharacterized protein</fullName>
    </submittedName>
</protein>
<organism evidence="1 2">
    <name type="scientific">Corchorus olitorius</name>
    <dbReference type="NCBI Taxonomy" id="93759"/>
    <lineage>
        <taxon>Eukaryota</taxon>
        <taxon>Viridiplantae</taxon>
        <taxon>Streptophyta</taxon>
        <taxon>Embryophyta</taxon>
        <taxon>Tracheophyta</taxon>
        <taxon>Spermatophyta</taxon>
        <taxon>Magnoliopsida</taxon>
        <taxon>eudicotyledons</taxon>
        <taxon>Gunneridae</taxon>
        <taxon>Pentapetalae</taxon>
        <taxon>rosids</taxon>
        <taxon>malvids</taxon>
        <taxon>Malvales</taxon>
        <taxon>Malvaceae</taxon>
        <taxon>Grewioideae</taxon>
        <taxon>Apeibeae</taxon>
        <taxon>Corchorus</taxon>
    </lineage>
</organism>
<name>A0A1R3H8X5_9ROSI</name>
<gene>
    <name evidence="1" type="ORF">COLO4_30390</name>
</gene>
<keyword evidence="2" id="KW-1185">Reference proteome</keyword>
<proteinExistence type="predicted"/>
<sequence length="41" mass="4706">MEQIVFSIHQFISDESGQVKVSRKKIAVIKQCRDGGCWLCH</sequence>